<keyword evidence="4" id="KW-1185">Reference proteome</keyword>
<proteinExistence type="predicted"/>
<feature type="compositionally biased region" description="Low complexity" evidence="1">
    <location>
        <begin position="190"/>
        <end position="200"/>
    </location>
</feature>
<feature type="region of interest" description="Disordered" evidence="1">
    <location>
        <begin position="181"/>
        <end position="227"/>
    </location>
</feature>
<dbReference type="EMBL" id="AONG01000019">
    <property type="protein sequence ID" value="KIQ67895.1"/>
    <property type="molecule type" value="Genomic_DNA"/>
</dbReference>
<accession>A0A0D0NHR7</accession>
<gene>
    <name evidence="3" type="ORF">Wenmar_03625</name>
</gene>
<dbReference type="STRING" id="1123501.Wenmar_03625"/>
<keyword evidence="2" id="KW-0812">Transmembrane</keyword>
<evidence type="ECO:0000256" key="1">
    <source>
        <dbReference type="SAM" id="MobiDB-lite"/>
    </source>
</evidence>
<feature type="compositionally biased region" description="Gly residues" evidence="1">
    <location>
        <begin position="201"/>
        <end position="211"/>
    </location>
</feature>
<keyword evidence="2" id="KW-0472">Membrane</keyword>
<organism evidence="3 4">
    <name type="scientific">Wenxinia marina DSM 24838</name>
    <dbReference type="NCBI Taxonomy" id="1123501"/>
    <lineage>
        <taxon>Bacteria</taxon>
        <taxon>Pseudomonadati</taxon>
        <taxon>Pseudomonadota</taxon>
        <taxon>Alphaproteobacteria</taxon>
        <taxon>Rhodobacterales</taxon>
        <taxon>Roseobacteraceae</taxon>
        <taxon>Wenxinia</taxon>
    </lineage>
</organism>
<dbReference type="AlphaFoldDB" id="A0A0D0NHR7"/>
<name>A0A0D0NHR7_9RHOB</name>
<keyword evidence="2" id="KW-1133">Transmembrane helix</keyword>
<comment type="caution">
    <text evidence="3">The sequence shown here is derived from an EMBL/GenBank/DDBJ whole genome shotgun (WGS) entry which is preliminary data.</text>
</comment>
<feature type="transmembrane region" description="Helical" evidence="2">
    <location>
        <begin position="12"/>
        <end position="34"/>
    </location>
</feature>
<dbReference type="RefSeq" id="WP_018302113.1">
    <property type="nucleotide sequence ID" value="NZ_KB902281.1"/>
</dbReference>
<reference evidence="3 4" key="1">
    <citation type="submission" date="2013-01" db="EMBL/GenBank/DDBJ databases">
        <authorList>
            <person name="Fiebig A."/>
            <person name="Goeker M."/>
            <person name="Klenk H.-P.P."/>
        </authorList>
    </citation>
    <scope>NUCLEOTIDE SEQUENCE [LARGE SCALE GENOMIC DNA]</scope>
    <source>
        <strain evidence="3 4">DSM 24838</strain>
    </source>
</reference>
<dbReference type="OrthoDB" id="7873629at2"/>
<sequence>MTTQWHGSRTDRWVAATQIVANLGVIAALVLAGLTLEQDRRFVRGAASDELVATFHGDRLAEARGILFELWAGRDLSALAQTDLPRSTVDALVSRMIRTATVDRTAVLRAIADIASFFDGLEACLASGRCDDVELSRRLGGYALDFECIYRGQIEEMRTRMLLADLGRGLQEFAAIQGSCDRLPPPEDVSSPGADASAAAGLGGEVPGGTTTGINAAPAVPEPPATE</sequence>
<protein>
    <submittedName>
        <fullName evidence="3">Uncharacterized protein</fullName>
    </submittedName>
</protein>
<dbReference type="Proteomes" id="UP000035100">
    <property type="component" value="Unassembled WGS sequence"/>
</dbReference>
<evidence type="ECO:0000256" key="2">
    <source>
        <dbReference type="SAM" id="Phobius"/>
    </source>
</evidence>
<evidence type="ECO:0000313" key="3">
    <source>
        <dbReference type="EMBL" id="KIQ67895.1"/>
    </source>
</evidence>
<evidence type="ECO:0000313" key="4">
    <source>
        <dbReference type="Proteomes" id="UP000035100"/>
    </source>
</evidence>